<evidence type="ECO:0000256" key="2">
    <source>
        <dbReference type="ARBA" id="ARBA00023136"/>
    </source>
</evidence>
<dbReference type="CDD" id="cd07185">
    <property type="entry name" value="OmpA_C-like"/>
    <property type="match status" value="1"/>
</dbReference>
<reference evidence="9" key="1">
    <citation type="submission" date="2016-10" db="EMBL/GenBank/DDBJ databases">
        <authorList>
            <person name="Varghese N."/>
            <person name="Submissions S."/>
        </authorList>
    </citation>
    <scope>NUCLEOTIDE SEQUENCE [LARGE SCALE GENOMIC DNA]</scope>
    <source>
        <strain evidence="9">CGMCC 4.6856</strain>
    </source>
</reference>
<evidence type="ECO:0000256" key="5">
    <source>
        <dbReference type="SAM" id="MobiDB-lite"/>
    </source>
</evidence>
<comment type="subcellular location">
    <subcellularLocation>
        <location evidence="1">Cell outer membrane</location>
    </subcellularLocation>
</comment>
<dbReference type="InterPro" id="IPR036737">
    <property type="entry name" value="OmpA-like_sf"/>
</dbReference>
<feature type="signal peptide" evidence="6">
    <location>
        <begin position="1"/>
        <end position="28"/>
    </location>
</feature>
<keyword evidence="9" id="KW-1185">Reference proteome</keyword>
<dbReference type="InterPro" id="IPR006664">
    <property type="entry name" value="OMP_bac"/>
</dbReference>
<accession>A0A1H9AZL5</accession>
<dbReference type="EMBL" id="FOFA01000001">
    <property type="protein sequence ID" value="SEP82222.1"/>
    <property type="molecule type" value="Genomic_DNA"/>
</dbReference>
<dbReference type="Proteomes" id="UP000198504">
    <property type="component" value="Unassembled WGS sequence"/>
</dbReference>
<dbReference type="Pfam" id="PF00691">
    <property type="entry name" value="OmpA"/>
    <property type="match status" value="1"/>
</dbReference>
<dbReference type="PANTHER" id="PTHR30329">
    <property type="entry name" value="STATOR ELEMENT OF FLAGELLAR MOTOR COMPLEX"/>
    <property type="match status" value="1"/>
</dbReference>
<evidence type="ECO:0000313" key="8">
    <source>
        <dbReference type="EMBL" id="SEP82222.1"/>
    </source>
</evidence>
<keyword evidence="2 4" id="KW-0472">Membrane</keyword>
<evidence type="ECO:0000256" key="1">
    <source>
        <dbReference type="ARBA" id="ARBA00004442"/>
    </source>
</evidence>
<feature type="chain" id="PRO_5011657613" evidence="6">
    <location>
        <begin position="29"/>
        <end position="180"/>
    </location>
</feature>
<protein>
    <submittedName>
        <fullName evidence="8">Outer membrane protein OmpA</fullName>
    </submittedName>
</protein>
<feature type="domain" description="OmpA-like" evidence="7">
    <location>
        <begin position="63"/>
        <end position="180"/>
    </location>
</feature>
<dbReference type="InterPro" id="IPR050330">
    <property type="entry name" value="Bact_OuterMem_StrucFunc"/>
</dbReference>
<evidence type="ECO:0000259" key="7">
    <source>
        <dbReference type="PROSITE" id="PS51123"/>
    </source>
</evidence>
<name>A0A1H9AZL5_9ACTN</name>
<evidence type="ECO:0000256" key="6">
    <source>
        <dbReference type="SAM" id="SignalP"/>
    </source>
</evidence>
<gene>
    <name evidence="8" type="ORF">SAMN05421756_101790</name>
</gene>
<evidence type="ECO:0000313" key="9">
    <source>
        <dbReference type="Proteomes" id="UP000198504"/>
    </source>
</evidence>
<dbReference type="InterPro" id="IPR006665">
    <property type="entry name" value="OmpA-like"/>
</dbReference>
<dbReference type="STRING" id="1036181.SAMN05421756_101790"/>
<dbReference type="PANTHER" id="PTHR30329:SF21">
    <property type="entry name" value="LIPOPROTEIN YIAD-RELATED"/>
    <property type="match status" value="1"/>
</dbReference>
<organism evidence="8 9">
    <name type="scientific">Microlunatus flavus</name>
    <dbReference type="NCBI Taxonomy" id="1036181"/>
    <lineage>
        <taxon>Bacteria</taxon>
        <taxon>Bacillati</taxon>
        <taxon>Actinomycetota</taxon>
        <taxon>Actinomycetes</taxon>
        <taxon>Propionibacteriales</taxon>
        <taxon>Propionibacteriaceae</taxon>
        <taxon>Microlunatus</taxon>
    </lineage>
</organism>
<proteinExistence type="predicted"/>
<evidence type="ECO:0000256" key="4">
    <source>
        <dbReference type="PROSITE-ProRule" id="PRU00473"/>
    </source>
</evidence>
<dbReference type="Gene3D" id="3.30.1330.60">
    <property type="entry name" value="OmpA-like domain"/>
    <property type="match status" value="1"/>
</dbReference>
<sequence length="180" mass="19138">MSRSSRAGGAVLGLALVATLLPVVPASAAPGPVAPVVPIVAPVLDIVFAGADLQRTARVENGPRRTRITLDSTVLFARDSPTINRRARGRLDDVAEQLTRSGPGRLSITGYTDDLGSAAHGLTLSRQRAQAVAEVLRGDLPKADYPFSVKGRGEADPAVPNTSERNRKINRRVVVVYTRR</sequence>
<dbReference type="PROSITE" id="PS51123">
    <property type="entry name" value="OMPA_2"/>
    <property type="match status" value="1"/>
</dbReference>
<dbReference type="PRINTS" id="PR01021">
    <property type="entry name" value="OMPADOMAIN"/>
</dbReference>
<dbReference type="GO" id="GO:0009279">
    <property type="term" value="C:cell outer membrane"/>
    <property type="evidence" value="ECO:0007669"/>
    <property type="project" value="UniProtKB-SubCell"/>
</dbReference>
<keyword evidence="3" id="KW-0998">Cell outer membrane</keyword>
<feature type="region of interest" description="Disordered" evidence="5">
    <location>
        <begin position="147"/>
        <end position="166"/>
    </location>
</feature>
<dbReference type="AlphaFoldDB" id="A0A1H9AZL5"/>
<evidence type="ECO:0000256" key="3">
    <source>
        <dbReference type="ARBA" id="ARBA00023237"/>
    </source>
</evidence>
<dbReference type="SUPFAM" id="SSF103088">
    <property type="entry name" value="OmpA-like"/>
    <property type="match status" value="1"/>
</dbReference>
<keyword evidence="6" id="KW-0732">Signal</keyword>